<dbReference type="STRING" id="597456.A0A0L7QPP6"/>
<evidence type="ECO:0000256" key="5">
    <source>
        <dbReference type="ARBA" id="ARBA00023180"/>
    </source>
</evidence>
<feature type="domain" description="Chitin-binding type-2" evidence="6">
    <location>
        <begin position="80"/>
        <end position="138"/>
    </location>
</feature>
<evidence type="ECO:0000259" key="6">
    <source>
        <dbReference type="PROSITE" id="PS50940"/>
    </source>
</evidence>
<evidence type="ECO:0000313" key="8">
    <source>
        <dbReference type="Proteomes" id="UP000053825"/>
    </source>
</evidence>
<evidence type="ECO:0000256" key="4">
    <source>
        <dbReference type="ARBA" id="ARBA00023157"/>
    </source>
</evidence>
<feature type="domain" description="Chitin-binding type-2" evidence="6">
    <location>
        <begin position="143"/>
        <end position="200"/>
    </location>
</feature>
<dbReference type="AlphaFoldDB" id="A0A0L7QPP6"/>
<dbReference type="InterPro" id="IPR051940">
    <property type="entry name" value="Chitin_bind-dev_reg"/>
</dbReference>
<feature type="domain" description="Chitin-binding type-2" evidence="6">
    <location>
        <begin position="10"/>
        <end position="70"/>
    </location>
</feature>
<feature type="non-terminal residue" evidence="7">
    <location>
        <position position="1"/>
    </location>
</feature>
<dbReference type="SUPFAM" id="SSF57625">
    <property type="entry name" value="Invertebrate chitin-binding proteins"/>
    <property type="match status" value="3"/>
</dbReference>
<dbReference type="EMBL" id="KQ414821">
    <property type="protein sequence ID" value="KOC60451.1"/>
    <property type="molecule type" value="Genomic_DNA"/>
</dbReference>
<dbReference type="Proteomes" id="UP000053825">
    <property type="component" value="Unassembled WGS sequence"/>
</dbReference>
<dbReference type="OrthoDB" id="6358068at2759"/>
<dbReference type="PANTHER" id="PTHR23301:SF107">
    <property type="entry name" value="LD20793P"/>
    <property type="match status" value="1"/>
</dbReference>
<dbReference type="GO" id="GO:0008061">
    <property type="term" value="F:chitin binding"/>
    <property type="evidence" value="ECO:0007669"/>
    <property type="project" value="UniProtKB-KW"/>
</dbReference>
<name>A0A0L7QPP6_9HYME</name>
<dbReference type="GO" id="GO:0005576">
    <property type="term" value="C:extracellular region"/>
    <property type="evidence" value="ECO:0007669"/>
    <property type="project" value="InterPro"/>
</dbReference>
<evidence type="ECO:0000313" key="7">
    <source>
        <dbReference type="EMBL" id="KOC60451.1"/>
    </source>
</evidence>
<keyword evidence="1" id="KW-0147">Chitin-binding</keyword>
<keyword evidence="5" id="KW-0325">Glycoprotein</keyword>
<evidence type="ECO:0000256" key="2">
    <source>
        <dbReference type="ARBA" id="ARBA00022729"/>
    </source>
</evidence>
<evidence type="ECO:0000256" key="1">
    <source>
        <dbReference type="ARBA" id="ARBA00022669"/>
    </source>
</evidence>
<protein>
    <recommendedName>
        <fullName evidence="6">Chitin-binding type-2 domain-containing protein</fullName>
    </recommendedName>
</protein>
<gene>
    <name evidence="7" type="ORF">WH47_07459</name>
</gene>
<keyword evidence="3" id="KW-0677">Repeat</keyword>
<proteinExistence type="predicted"/>
<organism evidence="7 8">
    <name type="scientific">Habropoda laboriosa</name>
    <dbReference type="NCBI Taxonomy" id="597456"/>
    <lineage>
        <taxon>Eukaryota</taxon>
        <taxon>Metazoa</taxon>
        <taxon>Ecdysozoa</taxon>
        <taxon>Arthropoda</taxon>
        <taxon>Hexapoda</taxon>
        <taxon>Insecta</taxon>
        <taxon>Pterygota</taxon>
        <taxon>Neoptera</taxon>
        <taxon>Endopterygota</taxon>
        <taxon>Hymenoptera</taxon>
        <taxon>Apocrita</taxon>
        <taxon>Aculeata</taxon>
        <taxon>Apoidea</taxon>
        <taxon>Anthophila</taxon>
        <taxon>Apidae</taxon>
        <taxon>Habropoda</taxon>
    </lineage>
</organism>
<keyword evidence="8" id="KW-1185">Reference proteome</keyword>
<accession>A0A0L7QPP6</accession>
<keyword evidence="2" id="KW-0732">Signal</keyword>
<dbReference type="InterPro" id="IPR036508">
    <property type="entry name" value="Chitin-bd_dom_sf"/>
</dbReference>
<keyword evidence="4" id="KW-1015">Disulfide bond</keyword>
<evidence type="ECO:0000256" key="3">
    <source>
        <dbReference type="ARBA" id="ARBA00022737"/>
    </source>
</evidence>
<dbReference type="PANTHER" id="PTHR23301">
    <property type="entry name" value="CHITIN BINDING PERITROPHIN-A"/>
    <property type="match status" value="1"/>
</dbReference>
<dbReference type="InterPro" id="IPR002557">
    <property type="entry name" value="Chitin-bd_dom"/>
</dbReference>
<sequence>AVEAATLLGAPPCPDPHGVHAYAHPESCNAFFLCTNGTLTLEYCENGLLFDGHGAVHDHCNYHWAVHCGDRKVDLTPISSPGCEYQFGLYPASDACSTTYVRCVHGHPEEAHCDAGLVYESKSHNCVWPDQLLPYCNPEEVVGFKCPHKVPAHSAAAKFWPNPRFPVPGDCGRLITCVDGYPRLLTCGDGKLFDSVSLSCLDPDELPHWFLLPIETTNRRTSRRMSEDARPCLNPNLAVRIFAVELLQFLDVVSSSNFWDEIEGKLAMHQLVMVVHPVEDSPLLVLARFDLREGRPRDLVASWARRSLLSVGRRTLTTFDRTPASLDISAVVGIRLGIASSGCRTCPGERSRLRRHCTELSGIPLHITEYSTLADVLANSLIIQHRLID</sequence>
<dbReference type="PROSITE" id="PS50940">
    <property type="entry name" value="CHIT_BIND_II"/>
    <property type="match status" value="3"/>
</dbReference>
<dbReference type="SMART" id="SM00494">
    <property type="entry name" value="ChtBD2"/>
    <property type="match status" value="3"/>
</dbReference>
<dbReference type="Gene3D" id="2.170.140.10">
    <property type="entry name" value="Chitin binding domain"/>
    <property type="match status" value="3"/>
</dbReference>
<dbReference type="Pfam" id="PF01607">
    <property type="entry name" value="CBM_14"/>
    <property type="match status" value="3"/>
</dbReference>
<reference evidence="7 8" key="1">
    <citation type="submission" date="2015-07" db="EMBL/GenBank/DDBJ databases">
        <title>The genome of Habropoda laboriosa.</title>
        <authorList>
            <person name="Pan H."/>
            <person name="Kapheim K."/>
        </authorList>
    </citation>
    <scope>NUCLEOTIDE SEQUENCE [LARGE SCALE GENOMIC DNA]</scope>
    <source>
        <strain evidence="7">0110345459</strain>
    </source>
</reference>